<organism evidence="3 4">
    <name type="scientific">Glycine soja</name>
    <name type="common">Wild soybean</name>
    <dbReference type="NCBI Taxonomy" id="3848"/>
    <lineage>
        <taxon>Eukaryota</taxon>
        <taxon>Viridiplantae</taxon>
        <taxon>Streptophyta</taxon>
        <taxon>Embryophyta</taxon>
        <taxon>Tracheophyta</taxon>
        <taxon>Spermatophyta</taxon>
        <taxon>Magnoliopsida</taxon>
        <taxon>eudicotyledons</taxon>
        <taxon>Gunneridae</taxon>
        <taxon>Pentapetalae</taxon>
        <taxon>rosids</taxon>
        <taxon>fabids</taxon>
        <taxon>Fabales</taxon>
        <taxon>Fabaceae</taxon>
        <taxon>Papilionoideae</taxon>
        <taxon>50 kb inversion clade</taxon>
        <taxon>NPAAA clade</taxon>
        <taxon>indigoferoid/millettioid clade</taxon>
        <taxon>Phaseoleae</taxon>
        <taxon>Glycine</taxon>
        <taxon>Glycine subgen. Soja</taxon>
    </lineage>
</organism>
<proteinExistence type="predicted"/>
<dbReference type="PANTHER" id="PTHR43049:SF1">
    <property type="entry name" value="EARLY ENDOSOME ANTIGEN"/>
    <property type="match status" value="1"/>
</dbReference>
<protein>
    <submittedName>
        <fullName evidence="3">Uncharacterized protein</fullName>
    </submittedName>
</protein>
<accession>A0A445FDZ4</accession>
<comment type="caution">
    <text evidence="3">The sequence shown here is derived from an EMBL/GenBank/DDBJ whole genome shotgun (WGS) entry which is preliminary data.</text>
</comment>
<evidence type="ECO:0000256" key="1">
    <source>
        <dbReference type="SAM" id="MobiDB-lite"/>
    </source>
</evidence>
<name>A0A445FDZ4_GLYSO</name>
<dbReference type="Proteomes" id="UP000289340">
    <property type="component" value="Chromosome 19"/>
</dbReference>
<feature type="region of interest" description="Disordered" evidence="1">
    <location>
        <begin position="121"/>
        <end position="140"/>
    </location>
</feature>
<keyword evidence="2" id="KW-0732">Signal</keyword>
<feature type="signal peptide" evidence="2">
    <location>
        <begin position="1"/>
        <end position="25"/>
    </location>
</feature>
<feature type="compositionally biased region" description="Polar residues" evidence="1">
    <location>
        <begin position="126"/>
        <end position="140"/>
    </location>
</feature>
<dbReference type="EMBL" id="QZWG01000019">
    <property type="protein sequence ID" value="RZB47071.1"/>
    <property type="molecule type" value="Genomic_DNA"/>
</dbReference>
<gene>
    <name evidence="3" type="ORF">D0Y65_050913</name>
</gene>
<evidence type="ECO:0000313" key="4">
    <source>
        <dbReference type="Proteomes" id="UP000289340"/>
    </source>
</evidence>
<keyword evidence="4" id="KW-1185">Reference proteome</keyword>
<evidence type="ECO:0000256" key="2">
    <source>
        <dbReference type="SAM" id="SignalP"/>
    </source>
</evidence>
<dbReference type="AlphaFoldDB" id="A0A445FDZ4"/>
<feature type="chain" id="PRO_5019120065" evidence="2">
    <location>
        <begin position="26"/>
        <end position="140"/>
    </location>
</feature>
<evidence type="ECO:0000313" key="3">
    <source>
        <dbReference type="EMBL" id="RZB47071.1"/>
    </source>
</evidence>
<sequence length="140" mass="15623">MLPPQRSFFLLRLCVIVAALSLSSASIGSVQAVYTTFVEISSVGNEKNMLNETNQNLKKELQSLIFDLEEKLKEQQKIEGSLRSEVETLKVQVAEKYALQSQLEEIEEKLAQTESRLNEEVGSVQAAASTMESQPFQVGR</sequence>
<dbReference type="PANTHER" id="PTHR43049">
    <property type="entry name" value="EARLY ENDOSOME ANTIGEN"/>
    <property type="match status" value="1"/>
</dbReference>
<reference evidence="3 4" key="1">
    <citation type="submission" date="2018-09" db="EMBL/GenBank/DDBJ databases">
        <title>A high-quality reference genome of wild soybean provides a powerful tool to mine soybean genomes.</title>
        <authorList>
            <person name="Xie M."/>
            <person name="Chung C.Y.L."/>
            <person name="Li M.-W."/>
            <person name="Wong F.-L."/>
            <person name="Chan T.-F."/>
            <person name="Lam H.-M."/>
        </authorList>
    </citation>
    <scope>NUCLEOTIDE SEQUENCE [LARGE SCALE GENOMIC DNA]</scope>
    <source>
        <strain evidence="4">cv. W05</strain>
        <tissue evidence="3">Hypocotyl of etiolated seedlings</tissue>
    </source>
</reference>